<evidence type="ECO:0000313" key="5">
    <source>
        <dbReference type="Proteomes" id="UP000006745"/>
    </source>
</evidence>
<dbReference type="Gene3D" id="2.20.120.10">
    <property type="entry name" value="Multimodular pneumococcal cell wall endolysin, domain 3"/>
    <property type="match status" value="3"/>
</dbReference>
<dbReference type="SUPFAM" id="SSF69360">
    <property type="entry name" value="Cell wall binding repeat"/>
    <property type="match status" value="1"/>
</dbReference>
<dbReference type="PATRIC" id="fig|1161421.3.peg.718"/>
<gene>
    <name evidence="4" type="ORF">HMPREF1125_1987</name>
</gene>
<name>J4UE86_STROR</name>
<keyword evidence="1" id="KW-0677">Repeat</keyword>
<proteinExistence type="predicted"/>
<protein>
    <submittedName>
        <fullName evidence="4">Endo-beta-N-acetylglucosaminidase domain protein</fullName>
    </submittedName>
</protein>
<evidence type="ECO:0000256" key="2">
    <source>
        <dbReference type="PROSITE-ProRule" id="PRU00591"/>
    </source>
</evidence>
<evidence type="ECO:0000313" key="4">
    <source>
        <dbReference type="EMBL" id="EJP21677.1"/>
    </source>
</evidence>
<dbReference type="AlphaFoldDB" id="J4UE86"/>
<evidence type="ECO:0000256" key="1">
    <source>
        <dbReference type="ARBA" id="ARBA00022737"/>
    </source>
</evidence>
<feature type="repeat" description="Cell wall-binding" evidence="2">
    <location>
        <begin position="297"/>
        <end position="316"/>
    </location>
</feature>
<dbReference type="RefSeq" id="WP_000724448.1">
    <property type="nucleotide sequence ID" value="NZ_ALJN01000012.1"/>
</dbReference>
<dbReference type="EMBL" id="ALJN01000012">
    <property type="protein sequence ID" value="EJP21677.1"/>
    <property type="molecule type" value="Genomic_DNA"/>
</dbReference>
<dbReference type="Pfam" id="PF19085">
    <property type="entry name" value="Choline_bind_2"/>
    <property type="match status" value="1"/>
</dbReference>
<accession>J4UE86</accession>
<organism evidence="4 5">
    <name type="scientific">Streptococcus oralis SK304</name>
    <dbReference type="NCBI Taxonomy" id="1161421"/>
    <lineage>
        <taxon>Bacteria</taxon>
        <taxon>Bacillati</taxon>
        <taxon>Bacillota</taxon>
        <taxon>Bacilli</taxon>
        <taxon>Lactobacillales</taxon>
        <taxon>Streptococcaceae</taxon>
        <taxon>Streptococcus</taxon>
    </lineage>
</organism>
<feature type="chain" id="PRO_5003781783" evidence="3">
    <location>
        <begin position="26"/>
        <end position="419"/>
    </location>
</feature>
<feature type="repeat" description="Cell wall-binding" evidence="2">
    <location>
        <begin position="276"/>
        <end position="295"/>
    </location>
</feature>
<sequence>MKKITLFGLSLAGLALLALPQTGQAFELKEVWPIKGGIIYENGKVARFNNGHEVDIQVLDLPKTEKIEWTISLNGQDQTTNFLGEEKEKSMVGEEGRYLNFYVPYGYSGDIKVEAKSGDEVKTWSTKVMDDIYHGGKSSYYRLEEEKDQYTYLDTKWDYKTKTYTATLPDTSKGKKVVAWRGSQYDSVKLEKPGEITRPYSGTSLLSFYPIFETAGWFKSDSIWYYQKQGELVKNDWLKYQGYWYFMDGAGGMIHGGWICSEDIWYYFKDSGIMMSNEWKFYNNRWYYLKSSGAMASNEWIYDQGNWYFVKSSGAMASQEWVYIQGKWYYFESSGVMKKSTWFFYRGDWYYLTDSGALLRDDWFYYGDTWYYLKGSGVMASNEWIQVQGKWYYLDSSGKMLRNTYTPDGYYVGSSGAWQ</sequence>
<dbReference type="InterPro" id="IPR018337">
    <property type="entry name" value="Cell_wall/Cho-bd_repeat"/>
</dbReference>
<comment type="caution">
    <text evidence="4">The sequence shown here is derived from an EMBL/GenBank/DDBJ whole genome shotgun (WGS) entry which is preliminary data.</text>
</comment>
<dbReference type="Gene3D" id="2.10.270.10">
    <property type="entry name" value="Cholin Binding"/>
    <property type="match status" value="1"/>
</dbReference>
<feature type="repeat" description="Cell wall-binding" evidence="2">
    <location>
        <begin position="381"/>
        <end position="400"/>
    </location>
</feature>
<dbReference type="Pfam" id="PF19127">
    <property type="entry name" value="Choline_bind_3"/>
    <property type="match status" value="2"/>
</dbReference>
<keyword evidence="3" id="KW-0732">Signal</keyword>
<reference evidence="4 5" key="1">
    <citation type="submission" date="2012-07" db="EMBL/GenBank/DDBJ databases">
        <authorList>
            <person name="Durkin A.S."/>
            <person name="McCorrison J."/>
            <person name="Torralba M."/>
            <person name="Gillis M."/>
            <person name="Methe B."/>
            <person name="Sutton G."/>
            <person name="Nelson K.E."/>
        </authorList>
    </citation>
    <scope>NUCLEOTIDE SEQUENCE [LARGE SCALE GENOMIC DNA]</scope>
    <source>
        <strain evidence="4 5">SK304</strain>
    </source>
</reference>
<feature type="repeat" description="Cell wall-binding" evidence="2">
    <location>
        <begin position="318"/>
        <end position="337"/>
    </location>
</feature>
<dbReference type="Proteomes" id="UP000006745">
    <property type="component" value="Unassembled WGS sequence"/>
</dbReference>
<dbReference type="PROSITE" id="PS51170">
    <property type="entry name" value="CW"/>
    <property type="match status" value="4"/>
</dbReference>
<feature type="signal peptide" evidence="3">
    <location>
        <begin position="1"/>
        <end position="25"/>
    </location>
</feature>
<evidence type="ECO:0000256" key="3">
    <source>
        <dbReference type="SAM" id="SignalP"/>
    </source>
</evidence>